<reference evidence="2 3" key="1">
    <citation type="submission" date="2020-03" db="EMBL/GenBank/DDBJ databases">
        <authorList>
            <person name="Lai Q."/>
        </authorList>
    </citation>
    <scope>NUCLEOTIDE SEQUENCE [LARGE SCALE GENOMIC DNA]</scope>
    <source>
        <strain evidence="2 3">CCUG 25036</strain>
    </source>
</reference>
<protein>
    <submittedName>
        <fullName evidence="2">VOC family protein</fullName>
    </submittedName>
</protein>
<feature type="domain" description="Glyoxalase-like" evidence="1">
    <location>
        <begin position="7"/>
        <end position="182"/>
    </location>
</feature>
<dbReference type="InterPro" id="IPR029068">
    <property type="entry name" value="Glyas_Bleomycin-R_OHBP_Dase"/>
</dbReference>
<dbReference type="InterPro" id="IPR025870">
    <property type="entry name" value="Glyoxalase-like_dom"/>
</dbReference>
<dbReference type="SUPFAM" id="SSF54593">
    <property type="entry name" value="Glyoxalase/Bleomycin resistance protein/Dihydroxybiphenyl dioxygenase"/>
    <property type="match status" value="1"/>
</dbReference>
<dbReference type="Pfam" id="PF13468">
    <property type="entry name" value="Glyoxalase_3"/>
    <property type="match status" value="1"/>
</dbReference>
<evidence type="ECO:0000313" key="2">
    <source>
        <dbReference type="EMBL" id="NII05609.1"/>
    </source>
</evidence>
<dbReference type="AlphaFoldDB" id="A0A7X5U875"/>
<dbReference type="EMBL" id="JAARLZ010000002">
    <property type="protein sequence ID" value="NII05609.1"/>
    <property type="molecule type" value="Genomic_DNA"/>
</dbReference>
<name>A0A7X5U875_9GAMM</name>
<dbReference type="RefSeq" id="WP_166946705.1">
    <property type="nucleotide sequence ID" value="NZ_JAARLZ010000002.1"/>
</dbReference>
<evidence type="ECO:0000259" key="1">
    <source>
        <dbReference type="Pfam" id="PF13468"/>
    </source>
</evidence>
<evidence type="ECO:0000313" key="3">
    <source>
        <dbReference type="Proteomes" id="UP000490980"/>
    </source>
</evidence>
<keyword evidence="3" id="KW-1185">Reference proteome</keyword>
<accession>A0A7X5U875</accession>
<organism evidence="2 3">
    <name type="scientific">Luteibacter anthropi</name>
    <dbReference type="NCBI Taxonomy" id="564369"/>
    <lineage>
        <taxon>Bacteria</taxon>
        <taxon>Pseudomonadati</taxon>
        <taxon>Pseudomonadota</taxon>
        <taxon>Gammaproteobacteria</taxon>
        <taxon>Lysobacterales</taxon>
        <taxon>Rhodanobacteraceae</taxon>
        <taxon>Luteibacter</taxon>
    </lineage>
</organism>
<gene>
    <name evidence="2" type="ORF">HBF25_04285</name>
</gene>
<comment type="caution">
    <text evidence="2">The sequence shown here is derived from an EMBL/GenBank/DDBJ whole genome shotgun (WGS) entry which is preliminary data.</text>
</comment>
<proteinExistence type="predicted"/>
<dbReference type="Proteomes" id="UP000490980">
    <property type="component" value="Unassembled WGS sequence"/>
</dbReference>
<sequence length="240" mass="26567">MTFPCSHVLLWVSDLHQAVADFRQLGFRVDYATSPERAKHAHIWFTHGPVIELLTTPANAHWFKWPIELMAGRGSSARMLRWPRGGEGFCDVALQVDALDLRSTVEALRADGMPMGRAVRWERKRPDGQRIRFQFAYPRNDRLPFLVSAYDPPQHPAVADHANGATGLHRVHMSVRDTDEAAIRRLIGDDPGFALQPGAITAVRAIELTGLRLPCAAALSHGADIRPIPVTIPTGTTHVA</sequence>
<dbReference type="Gene3D" id="3.10.180.10">
    <property type="entry name" value="2,3-Dihydroxybiphenyl 1,2-Dioxygenase, domain 1"/>
    <property type="match status" value="1"/>
</dbReference>